<dbReference type="RefSeq" id="WP_069665139.1">
    <property type="nucleotide sequence ID" value="NZ_JXLF01000007.1"/>
</dbReference>
<keyword evidence="1" id="KW-1133">Transmembrane helix</keyword>
<dbReference type="AlphaFoldDB" id="A0A1E5G7Y2"/>
<evidence type="ECO:0000256" key="1">
    <source>
        <dbReference type="SAM" id="Phobius"/>
    </source>
</evidence>
<feature type="transmembrane region" description="Helical" evidence="1">
    <location>
        <begin position="94"/>
        <end position="113"/>
    </location>
</feature>
<feature type="transmembrane region" description="Helical" evidence="1">
    <location>
        <begin position="125"/>
        <end position="145"/>
    </location>
</feature>
<feature type="transmembrane region" description="Helical" evidence="1">
    <location>
        <begin position="165"/>
        <end position="182"/>
    </location>
</feature>
<sequence>MTTFILVAIFLVLTYFPIFLFLPGINFMDELLTIVLAMYMYAVLLLDIRILKKRLDRWTKVSLILLLVFFLIGLIPTVLFKIQHSTSIIIKDLMLFSKFFICYAGGMAVFDNVDKQRALKLIGQIIKVSIVIIFFFGILSIFVNLNMGSSIRYGIRSYQFLFPHYTYLVYSIVIMLSILTIAEEANYSYKLMAVGILILTLRSKAFVFVGFYFFLNGFIKYFDRLKLKHLLIAILFSAGMVKSKIADYLSWGIYNLRTGLYIVGFSIANDYFPFGTGYGTYGSNLSKKAGSPIYVAYDLIYSQGFRKGTGDFPLSDVFWPYIIGQWGYIGALCFLGLLATIYLSICQRTKFMHKKYYIASLLLFFYLLIASSAEAIFTNETGVYIITLLSIFLGETRNKKGKF</sequence>
<feature type="transmembrane region" description="Helical" evidence="1">
    <location>
        <begin position="31"/>
        <end position="51"/>
    </location>
</feature>
<feature type="transmembrane region" description="Helical" evidence="1">
    <location>
        <begin position="225"/>
        <end position="241"/>
    </location>
</feature>
<gene>
    <name evidence="2" type="ORF">BCR25_12865</name>
</gene>
<feature type="transmembrane region" description="Helical" evidence="1">
    <location>
        <begin position="194"/>
        <end position="219"/>
    </location>
</feature>
<dbReference type="EMBL" id="MIJY01000046">
    <property type="protein sequence ID" value="OEG08818.1"/>
    <property type="molecule type" value="Genomic_DNA"/>
</dbReference>
<protein>
    <recommendedName>
        <fullName evidence="4">Oligosaccharide repeat unit polymerase</fullName>
    </recommendedName>
</protein>
<feature type="transmembrane region" description="Helical" evidence="1">
    <location>
        <begin position="63"/>
        <end position="82"/>
    </location>
</feature>
<name>A0A1E5G7Y2_9ENTE</name>
<proteinExistence type="predicted"/>
<evidence type="ECO:0000313" key="2">
    <source>
        <dbReference type="EMBL" id="OEG08818.1"/>
    </source>
</evidence>
<feature type="transmembrane region" description="Helical" evidence="1">
    <location>
        <begin position="318"/>
        <end position="344"/>
    </location>
</feature>
<evidence type="ECO:0008006" key="4">
    <source>
        <dbReference type="Google" id="ProtNLM"/>
    </source>
</evidence>
<feature type="transmembrane region" description="Helical" evidence="1">
    <location>
        <begin position="356"/>
        <end position="376"/>
    </location>
</feature>
<accession>A0A1E5G7Y2</accession>
<keyword evidence="1" id="KW-0472">Membrane</keyword>
<evidence type="ECO:0000313" key="3">
    <source>
        <dbReference type="Proteomes" id="UP000095094"/>
    </source>
</evidence>
<organism evidence="2 3">
    <name type="scientific">Enterococcus termitis</name>
    <dbReference type="NCBI Taxonomy" id="332950"/>
    <lineage>
        <taxon>Bacteria</taxon>
        <taxon>Bacillati</taxon>
        <taxon>Bacillota</taxon>
        <taxon>Bacilli</taxon>
        <taxon>Lactobacillales</taxon>
        <taxon>Enterococcaceae</taxon>
        <taxon>Enterococcus</taxon>
    </lineage>
</organism>
<keyword evidence="1" id="KW-0812">Transmembrane</keyword>
<reference evidence="3" key="1">
    <citation type="submission" date="2016-09" db="EMBL/GenBank/DDBJ databases">
        <authorList>
            <person name="Gulvik C.A."/>
        </authorList>
    </citation>
    <scope>NUCLEOTIDE SEQUENCE [LARGE SCALE GENOMIC DNA]</scope>
    <source>
        <strain evidence="3">LMG 8895</strain>
    </source>
</reference>
<dbReference type="Proteomes" id="UP000095094">
    <property type="component" value="Unassembled WGS sequence"/>
</dbReference>
<feature type="transmembrane region" description="Helical" evidence="1">
    <location>
        <begin position="5"/>
        <end position="25"/>
    </location>
</feature>
<keyword evidence="3" id="KW-1185">Reference proteome</keyword>
<comment type="caution">
    <text evidence="2">The sequence shown here is derived from an EMBL/GenBank/DDBJ whole genome shotgun (WGS) entry which is preliminary data.</text>
</comment>